<comment type="caution">
    <text evidence="1">The sequence shown here is derived from an EMBL/GenBank/DDBJ whole genome shotgun (WGS) entry which is preliminary data.</text>
</comment>
<reference evidence="1" key="1">
    <citation type="journal article" date="2014" name="Front. Microbiol.">
        <title>High frequency of phylogenetically diverse reductive dehalogenase-homologous genes in deep subseafloor sedimentary metagenomes.</title>
        <authorList>
            <person name="Kawai M."/>
            <person name="Futagami T."/>
            <person name="Toyoda A."/>
            <person name="Takaki Y."/>
            <person name="Nishi S."/>
            <person name="Hori S."/>
            <person name="Arai W."/>
            <person name="Tsubouchi T."/>
            <person name="Morono Y."/>
            <person name="Uchiyama I."/>
            <person name="Ito T."/>
            <person name="Fujiyama A."/>
            <person name="Inagaki F."/>
            <person name="Takami H."/>
        </authorList>
    </citation>
    <scope>NUCLEOTIDE SEQUENCE</scope>
    <source>
        <strain evidence="1">Expedition CK06-06</strain>
    </source>
</reference>
<proteinExistence type="predicted"/>
<dbReference type="Pfam" id="PF13412">
    <property type="entry name" value="HTH_24"/>
    <property type="match status" value="1"/>
</dbReference>
<accession>X1CKY9</accession>
<evidence type="ECO:0000313" key="1">
    <source>
        <dbReference type="EMBL" id="GAH09041.1"/>
    </source>
</evidence>
<dbReference type="SUPFAM" id="SSF46785">
    <property type="entry name" value="Winged helix' DNA-binding domain"/>
    <property type="match status" value="1"/>
</dbReference>
<dbReference type="InterPro" id="IPR036390">
    <property type="entry name" value="WH_DNA-bd_sf"/>
</dbReference>
<name>X1CKY9_9ZZZZ</name>
<dbReference type="Gene3D" id="1.10.10.10">
    <property type="entry name" value="Winged helix-like DNA-binding domain superfamily/Winged helix DNA-binding domain"/>
    <property type="match status" value="1"/>
</dbReference>
<organism evidence="1">
    <name type="scientific">marine sediment metagenome</name>
    <dbReference type="NCBI Taxonomy" id="412755"/>
    <lineage>
        <taxon>unclassified sequences</taxon>
        <taxon>metagenomes</taxon>
        <taxon>ecological metagenomes</taxon>
    </lineage>
</organism>
<dbReference type="InterPro" id="IPR036388">
    <property type="entry name" value="WH-like_DNA-bd_sf"/>
</dbReference>
<feature type="non-terminal residue" evidence="1">
    <location>
        <position position="1"/>
    </location>
</feature>
<protein>
    <recommendedName>
        <fullName evidence="2">HTH crp-type domain-containing protein</fullName>
    </recommendedName>
</protein>
<evidence type="ECO:0008006" key="2">
    <source>
        <dbReference type="Google" id="ProtNLM"/>
    </source>
</evidence>
<sequence length="67" mass="7798">AWDLYMVIANECANNKSYSTNLTNKELAGKSKLSVSSIMRALRDLEKEHFVERNYSGRIREIKLLDY</sequence>
<dbReference type="EMBL" id="BART01037587">
    <property type="protein sequence ID" value="GAH09041.1"/>
    <property type="molecule type" value="Genomic_DNA"/>
</dbReference>
<gene>
    <name evidence="1" type="ORF">S01H4_62811</name>
</gene>
<dbReference type="AlphaFoldDB" id="X1CKY9"/>